<evidence type="ECO:0000256" key="11">
    <source>
        <dbReference type="ARBA" id="ARBA00023303"/>
    </source>
</evidence>
<feature type="transmembrane region" description="Helical" evidence="13">
    <location>
        <begin position="86"/>
        <end position="108"/>
    </location>
</feature>
<evidence type="ECO:0000256" key="13">
    <source>
        <dbReference type="SAM" id="Phobius"/>
    </source>
</evidence>
<evidence type="ECO:0000256" key="7">
    <source>
        <dbReference type="ARBA" id="ARBA00023053"/>
    </source>
</evidence>
<evidence type="ECO:0000256" key="3">
    <source>
        <dbReference type="ARBA" id="ARBA00022448"/>
    </source>
</evidence>
<dbReference type="PANTHER" id="PTHR11690:SF288">
    <property type="entry name" value="AMILORIDE-SENSITIVE NA+ CHANNEL-RELATED"/>
    <property type="match status" value="1"/>
</dbReference>
<dbReference type="Pfam" id="PF00858">
    <property type="entry name" value="ASC"/>
    <property type="match status" value="1"/>
</dbReference>
<reference evidence="14 15" key="1">
    <citation type="submission" date="2020-11" db="EMBL/GenBank/DDBJ databases">
        <authorList>
            <person name="Wallbank WR R."/>
            <person name="Pardo Diaz C."/>
            <person name="Kozak K."/>
            <person name="Martin S."/>
            <person name="Jiggins C."/>
            <person name="Moest M."/>
            <person name="Warren A I."/>
            <person name="Generalovic N T."/>
            <person name="Byers J.R.P. K."/>
            <person name="Montejo-Kovacevich G."/>
            <person name="Yen C E."/>
        </authorList>
    </citation>
    <scope>NUCLEOTIDE SEQUENCE [LARGE SCALE GENOMIC DNA]</scope>
</reference>
<organism evidence="14 15">
    <name type="scientific">Hermetia illucens</name>
    <name type="common">Black soldier fly</name>
    <dbReference type="NCBI Taxonomy" id="343691"/>
    <lineage>
        <taxon>Eukaryota</taxon>
        <taxon>Metazoa</taxon>
        <taxon>Ecdysozoa</taxon>
        <taxon>Arthropoda</taxon>
        <taxon>Hexapoda</taxon>
        <taxon>Insecta</taxon>
        <taxon>Pterygota</taxon>
        <taxon>Neoptera</taxon>
        <taxon>Endopterygota</taxon>
        <taxon>Diptera</taxon>
        <taxon>Brachycera</taxon>
        <taxon>Stratiomyomorpha</taxon>
        <taxon>Stratiomyidae</taxon>
        <taxon>Hermetiinae</taxon>
        <taxon>Hermetia</taxon>
    </lineage>
</organism>
<name>A0A7R8UYZ7_HERIL</name>
<dbReference type="EMBL" id="LR899012">
    <property type="protein sequence ID" value="CAD7089096.1"/>
    <property type="molecule type" value="Genomic_DNA"/>
</dbReference>
<keyword evidence="8 12" id="KW-0406">Ion transport</keyword>
<keyword evidence="15" id="KW-1185">Reference proteome</keyword>
<evidence type="ECO:0000256" key="12">
    <source>
        <dbReference type="RuleBase" id="RU000679"/>
    </source>
</evidence>
<sequence>MEPNLLNMERGSASSYTLQVPEGVKHRSNSQFSDVSQTTEVEAKQNIIFGNPAQAAWGILLDYSRISTVHGVRYMVARKRPWWERILWICIFVAAICICARLIAKIWLKWETTPVIVSFSEKTTPIWEIPFPSVVLCPESRTVNGTFNFTEAFYQVIDNPSRDKFDNISTTDYENLQTLSQICDADLVERLKFKISEPIDVLDTMVSLAPTINYTMPFGMFKHKVFFPDGYFTTVFTDLGVCHQFNGMHQSEILHFPSTTNFTFEGEVYRESTWSVDEGYRTRANDNNTYPWRVETAGARGGLFLSLQGRIQDIDYLCRGSVEGFSIQLLSPDEFPAANKQYVRVPFNKDVQLLITPQYITTSENVKHYSAERRGCFFNEERSLKFFKKYTQNNCVLECLTNYTLTKCGCVKFSMPRTKDMPICQASDILCYQTAEDDLLRDQFEHGLIGYSDSPDCNCLPACTSIVYQVEISEAHFDVYKVLEAYRENYTDENPGLVMGRTSIFFKEQQILTIRRSQLFGTTDFLASSGGLLGLFVGISALSFVEIIYFCTVRLISNLKMRRKVKSVVYQQ</sequence>
<dbReference type="InParanoid" id="A0A7R8UYZ7"/>
<dbReference type="PRINTS" id="PR01078">
    <property type="entry name" value="AMINACHANNEL"/>
</dbReference>
<dbReference type="OrthoDB" id="6021021at2759"/>
<comment type="subcellular location">
    <subcellularLocation>
        <location evidence="1">Membrane</location>
        <topology evidence="1">Multi-pass membrane protein</topology>
    </subcellularLocation>
</comment>
<evidence type="ECO:0000313" key="15">
    <source>
        <dbReference type="Proteomes" id="UP000594454"/>
    </source>
</evidence>
<proteinExistence type="inferred from homology"/>
<keyword evidence="5 12" id="KW-0812">Transmembrane</keyword>
<accession>A0A7R8UYZ7</accession>
<dbReference type="GO" id="GO:0005886">
    <property type="term" value="C:plasma membrane"/>
    <property type="evidence" value="ECO:0007669"/>
    <property type="project" value="TreeGrafter"/>
</dbReference>
<evidence type="ECO:0000256" key="9">
    <source>
        <dbReference type="ARBA" id="ARBA00023136"/>
    </source>
</evidence>
<evidence type="ECO:0000313" key="14">
    <source>
        <dbReference type="EMBL" id="CAD7089096.1"/>
    </source>
</evidence>
<comment type="similarity">
    <text evidence="2 12">Belongs to the amiloride-sensitive sodium channel (TC 1.A.6) family.</text>
</comment>
<keyword evidence="10 12" id="KW-0739">Sodium transport</keyword>
<keyword evidence="3 12" id="KW-0813">Transport</keyword>
<dbReference type="PANTHER" id="PTHR11690">
    <property type="entry name" value="AMILORIDE-SENSITIVE SODIUM CHANNEL-RELATED"/>
    <property type="match status" value="1"/>
</dbReference>
<evidence type="ECO:0000256" key="10">
    <source>
        <dbReference type="ARBA" id="ARBA00023201"/>
    </source>
</evidence>
<keyword evidence="9 13" id="KW-0472">Membrane</keyword>
<dbReference type="Proteomes" id="UP000594454">
    <property type="component" value="Chromosome 4"/>
</dbReference>
<dbReference type="GO" id="GO:0015280">
    <property type="term" value="F:ligand-gated sodium channel activity"/>
    <property type="evidence" value="ECO:0007669"/>
    <property type="project" value="TreeGrafter"/>
</dbReference>
<evidence type="ECO:0008006" key="16">
    <source>
        <dbReference type="Google" id="ProtNLM"/>
    </source>
</evidence>
<keyword evidence="11 12" id="KW-0407">Ion channel</keyword>
<evidence type="ECO:0000256" key="1">
    <source>
        <dbReference type="ARBA" id="ARBA00004141"/>
    </source>
</evidence>
<keyword evidence="4 12" id="KW-0894">Sodium channel</keyword>
<evidence type="ECO:0000256" key="6">
    <source>
        <dbReference type="ARBA" id="ARBA00022989"/>
    </source>
</evidence>
<keyword evidence="7" id="KW-0915">Sodium</keyword>
<evidence type="ECO:0000256" key="8">
    <source>
        <dbReference type="ARBA" id="ARBA00023065"/>
    </source>
</evidence>
<protein>
    <recommendedName>
        <fullName evidence="16">Pickpocket protein 28</fullName>
    </recommendedName>
</protein>
<dbReference type="Gene3D" id="1.10.287.770">
    <property type="entry name" value="YojJ-like"/>
    <property type="match status" value="1"/>
</dbReference>
<evidence type="ECO:0000256" key="5">
    <source>
        <dbReference type="ARBA" id="ARBA00022692"/>
    </source>
</evidence>
<evidence type="ECO:0000256" key="4">
    <source>
        <dbReference type="ARBA" id="ARBA00022461"/>
    </source>
</evidence>
<dbReference type="Gene3D" id="1.10.287.820">
    <property type="entry name" value="Acid-sensing ion channel domain"/>
    <property type="match status" value="1"/>
</dbReference>
<evidence type="ECO:0000256" key="2">
    <source>
        <dbReference type="ARBA" id="ARBA00007193"/>
    </source>
</evidence>
<keyword evidence="6 13" id="KW-1133">Transmembrane helix</keyword>
<dbReference type="AlphaFoldDB" id="A0A7R8UYZ7"/>
<gene>
    <name evidence="14" type="ORF">HERILL_LOCUS11674</name>
</gene>
<dbReference type="InterPro" id="IPR001873">
    <property type="entry name" value="ENaC"/>
</dbReference>
<feature type="transmembrane region" description="Helical" evidence="13">
    <location>
        <begin position="532"/>
        <end position="556"/>
    </location>
</feature>